<evidence type="ECO:0000313" key="2">
    <source>
        <dbReference type="EMBL" id="WKN34313.1"/>
    </source>
</evidence>
<name>A0AA49JB75_9BACT</name>
<evidence type="ECO:0000256" key="1">
    <source>
        <dbReference type="SAM" id="SignalP"/>
    </source>
</evidence>
<dbReference type="EMBL" id="CP120682">
    <property type="protein sequence ID" value="WKN34313.1"/>
    <property type="molecule type" value="Genomic_DNA"/>
</dbReference>
<proteinExistence type="predicted"/>
<dbReference type="InterPro" id="IPR019861">
    <property type="entry name" value="PorP/SprF_Bacteroidetes"/>
</dbReference>
<feature type="signal peptide" evidence="1">
    <location>
        <begin position="1"/>
        <end position="16"/>
    </location>
</feature>
<gene>
    <name evidence="2" type="ORF">K4G66_18200</name>
</gene>
<organism evidence="2">
    <name type="scientific">Roseihalotalea indica</name>
    <dbReference type="NCBI Taxonomy" id="2867963"/>
    <lineage>
        <taxon>Bacteria</taxon>
        <taxon>Pseudomonadati</taxon>
        <taxon>Bacteroidota</taxon>
        <taxon>Cytophagia</taxon>
        <taxon>Cytophagales</taxon>
        <taxon>Catalimonadaceae</taxon>
        <taxon>Roseihalotalea</taxon>
    </lineage>
</organism>
<sequence>MIMLAVMLLAGSSVSAQQLFRLTQYFQNPQAINPATTGIEGFMDVKIGYRQQWSGLDGAPETYYISAHAPLRSSSTKTNYQNNSLRISSPSLYSQSGGSQEFNSAVKHGIGGYITSDNQGIFAQTSGFLSYASHFLIGDQLRLSLGVSGGIVNQQIDLSGVTVVEQNDPTYQAYQNQQGQTTNFDVNAGIFLYNDLFYVGYSAARVFQNRLYADSEITAQQQLTHFGMLGVRLDVSDALLLVPGAFIGYDGINPLTYDVGARLKLRDLLWFGASYRNTETVAAMAGVSISNTFNVSYSYDYGFSGINNFQSGIHEITLGFELFNQRQVAPYLW</sequence>
<reference evidence="2" key="1">
    <citation type="journal article" date="2023" name="Comput. Struct. Biotechnol. J.">
        <title>Discovery of a novel marine Bacteroidetes with a rich repertoire of carbohydrate-active enzymes.</title>
        <authorList>
            <person name="Chen B."/>
            <person name="Liu G."/>
            <person name="Chen Q."/>
            <person name="Wang H."/>
            <person name="Liu L."/>
            <person name="Tang K."/>
        </authorList>
    </citation>
    <scope>NUCLEOTIDE SEQUENCE</scope>
    <source>
        <strain evidence="2">TK19036</strain>
    </source>
</reference>
<dbReference type="AlphaFoldDB" id="A0AA49JB75"/>
<dbReference type="NCBIfam" id="TIGR03519">
    <property type="entry name" value="T9SS_PorP_fam"/>
    <property type="match status" value="1"/>
</dbReference>
<dbReference type="Pfam" id="PF11751">
    <property type="entry name" value="PorP_SprF"/>
    <property type="match status" value="1"/>
</dbReference>
<keyword evidence="1" id="KW-0732">Signal</keyword>
<accession>A0AA49JB75</accession>
<protein>
    <submittedName>
        <fullName evidence="2">Type IX secretion system membrane protein PorP/SprF</fullName>
    </submittedName>
</protein>
<reference evidence="2" key="2">
    <citation type="journal article" date="2024" name="Antonie Van Leeuwenhoek">
        <title>Roseihalotalea indica gen. nov., sp. nov., a halophilic Bacteroidetes from mesopelagic Southwest Indian Ocean with higher carbohydrate metabolic potential.</title>
        <authorList>
            <person name="Chen B."/>
            <person name="Zhang M."/>
            <person name="Lin D."/>
            <person name="Ye J."/>
            <person name="Tang K."/>
        </authorList>
    </citation>
    <scope>NUCLEOTIDE SEQUENCE</scope>
    <source>
        <strain evidence="2">TK19036</strain>
    </source>
</reference>
<feature type="chain" id="PRO_5041205678" evidence="1">
    <location>
        <begin position="17"/>
        <end position="333"/>
    </location>
</feature>